<dbReference type="RefSeq" id="XP_052944036.1">
    <property type="nucleotide sequence ID" value="XM_053090357.1"/>
</dbReference>
<comment type="similarity">
    <text evidence="2">Belongs to the DHHC palmitoyltransferase family. AKR/ZDHHC17 subfamily.</text>
</comment>
<keyword evidence="4" id="KW-0677">Repeat</keyword>
<dbReference type="InterPro" id="IPR001594">
    <property type="entry name" value="Palmitoyltrfase_DHHC"/>
</dbReference>
<dbReference type="Pfam" id="PF12796">
    <property type="entry name" value="Ank_2"/>
    <property type="match status" value="2"/>
</dbReference>
<name>A0AA38LU45_9TREE</name>
<feature type="transmembrane region" description="Helical" evidence="12">
    <location>
        <begin position="325"/>
        <end position="344"/>
    </location>
</feature>
<sequence length="707" mass="77038">MDGHDPERDSAQVGTDSIRPPPPPPMNDLHSLCQRGDIAGLLALQSADLTLDYSSRDAQDVTPLHWASINAHIGVCRWLLDSGADVDAVGGELKATPLQWAARNGHLYVVHLLLSRGADPNILDAQGFSTLQLITHSSAVMPLLYMLHQPVAIDEKDSDGHTPLMWAAYQGDAISVDLLIRHGASTLARDNAGMTPLHWAAVKGSKACIQHLVAAGADLAAKEDQGKTPKDMAEELKGSIPFNRALEEAGYAGGVAVVPKMTERNTNIAIFVLPTVVLGVIFKSFSLLPGYMSYPLAFLEFWLMQYIVVRVLLRHRPEENRVTSSPYFAAIILASMVWVGWCWATKLVRGAMGYPFLHFAFFMSFATCVAGFYNSVRSDPGFVPTATDADVKMALEELVEQGRLNGTNFCVECLSRRPLRSKHCRQCKRCVARFDHHCPWVWNCVGFRNHRHFLIFILALISGICLFDYLGVAYILENAPEMDPPGPEPSLCSISETLCRAASYDSFQLAVMCWATLQLTWTSLLAVSHLWQISRQMTTFEISNLGRYGYMGGRGGASLRDQSGAMKQATSIGAGIGPSGAGEEGTGGMVVSPDGMAAGHHHSHRGGGAIRAISGPLMKVLGLDRFTKGKAVSGMRRAGKDQNPFDLGIVKNCQDFWSNQAIDYTRVYDIPPEGWPAYRRRAAMEGGASTAGKKGYQPVNSSAEDQV</sequence>
<dbReference type="PROSITE" id="PS50216">
    <property type="entry name" value="DHHC"/>
    <property type="match status" value="1"/>
</dbReference>
<comment type="subcellular location">
    <subcellularLocation>
        <location evidence="1">Membrane</location>
        <topology evidence="1">Multi-pass membrane protein</topology>
    </subcellularLocation>
</comment>
<comment type="caution">
    <text evidence="15">The sequence shown here is derived from an EMBL/GenBank/DDBJ whole genome shotgun (WGS) entry which is preliminary data.</text>
</comment>
<reference evidence="15" key="1">
    <citation type="journal article" date="2022" name="G3 (Bethesda)">
        <title>High quality genome of the basidiomycete yeast Dioszegia hungarica PDD-24b-2 isolated from cloud water.</title>
        <authorList>
            <person name="Jarrige D."/>
            <person name="Haridas S."/>
            <person name="Bleykasten-Grosshans C."/>
            <person name="Joly M."/>
            <person name="Nadalig T."/>
            <person name="Sancelme M."/>
            <person name="Vuilleumier S."/>
            <person name="Grigoriev I.V."/>
            <person name="Amato P."/>
            <person name="Bringel F."/>
        </authorList>
    </citation>
    <scope>NUCLEOTIDE SEQUENCE</scope>
    <source>
        <strain evidence="15">PDD-24b-2</strain>
    </source>
</reference>
<evidence type="ECO:0000256" key="3">
    <source>
        <dbReference type="ARBA" id="ARBA00022692"/>
    </source>
</evidence>
<dbReference type="SUPFAM" id="SSF48403">
    <property type="entry name" value="Ankyrin repeat"/>
    <property type="match status" value="1"/>
</dbReference>
<keyword evidence="12" id="KW-0808">Transferase</keyword>
<evidence type="ECO:0000256" key="13">
    <source>
        <dbReference type="SAM" id="MobiDB-lite"/>
    </source>
</evidence>
<dbReference type="PROSITE" id="PS50088">
    <property type="entry name" value="ANK_REPEAT"/>
    <property type="match status" value="4"/>
</dbReference>
<evidence type="ECO:0000256" key="2">
    <source>
        <dbReference type="ARBA" id="ARBA00010104"/>
    </source>
</evidence>
<dbReference type="GeneID" id="77729562"/>
<evidence type="ECO:0000256" key="12">
    <source>
        <dbReference type="RuleBase" id="RU079119"/>
    </source>
</evidence>
<feature type="repeat" description="ANK" evidence="11">
    <location>
        <begin position="159"/>
        <end position="191"/>
    </location>
</feature>
<feature type="transmembrane region" description="Helical" evidence="12">
    <location>
        <begin position="268"/>
        <end position="288"/>
    </location>
</feature>
<dbReference type="Gene3D" id="1.25.40.20">
    <property type="entry name" value="Ankyrin repeat-containing domain"/>
    <property type="match status" value="3"/>
</dbReference>
<dbReference type="PANTHER" id="PTHR24161:SF85">
    <property type="entry name" value="PALMITOYLTRANSFERASE HIP14"/>
    <property type="match status" value="1"/>
</dbReference>
<keyword evidence="3 12" id="KW-0812">Transmembrane</keyword>
<organism evidence="15 16">
    <name type="scientific">Dioszegia hungarica</name>
    <dbReference type="NCBI Taxonomy" id="4972"/>
    <lineage>
        <taxon>Eukaryota</taxon>
        <taxon>Fungi</taxon>
        <taxon>Dikarya</taxon>
        <taxon>Basidiomycota</taxon>
        <taxon>Agaricomycotina</taxon>
        <taxon>Tremellomycetes</taxon>
        <taxon>Tremellales</taxon>
        <taxon>Bulleribasidiaceae</taxon>
        <taxon>Dioszegia</taxon>
    </lineage>
</organism>
<feature type="compositionally biased region" description="Polar residues" evidence="13">
    <location>
        <begin position="698"/>
        <end position="707"/>
    </location>
</feature>
<dbReference type="EMBL" id="JAKWFO010000008">
    <property type="protein sequence ID" value="KAI9634259.1"/>
    <property type="molecule type" value="Genomic_DNA"/>
</dbReference>
<feature type="repeat" description="ANK" evidence="11">
    <location>
        <begin position="192"/>
        <end position="224"/>
    </location>
</feature>
<feature type="region of interest" description="Disordered" evidence="13">
    <location>
        <begin position="683"/>
        <end position="707"/>
    </location>
</feature>
<dbReference type="GO" id="GO:0016020">
    <property type="term" value="C:membrane"/>
    <property type="evidence" value="ECO:0007669"/>
    <property type="project" value="UniProtKB-SubCell"/>
</dbReference>
<keyword evidence="16" id="KW-1185">Reference proteome</keyword>
<dbReference type="Pfam" id="PF01529">
    <property type="entry name" value="DHHC"/>
    <property type="match status" value="1"/>
</dbReference>
<evidence type="ECO:0000256" key="10">
    <source>
        <dbReference type="ARBA" id="ARBA00048048"/>
    </source>
</evidence>
<comment type="domain">
    <text evidence="12">The DHHC domain is required for palmitoyltransferase activity.</text>
</comment>
<gene>
    <name evidence="15" type="ORF">MKK02DRAFT_38932</name>
</gene>
<feature type="repeat" description="ANK" evidence="11">
    <location>
        <begin position="93"/>
        <end position="125"/>
    </location>
</feature>
<dbReference type="InterPro" id="IPR036770">
    <property type="entry name" value="Ankyrin_rpt-contain_sf"/>
</dbReference>
<keyword evidence="8" id="KW-0564">Palmitate</keyword>
<keyword evidence="7 12" id="KW-0472">Membrane</keyword>
<feature type="compositionally biased region" description="Basic and acidic residues" evidence="13">
    <location>
        <begin position="1"/>
        <end position="10"/>
    </location>
</feature>
<feature type="repeat" description="ANK" evidence="11">
    <location>
        <begin position="59"/>
        <end position="91"/>
    </location>
</feature>
<evidence type="ECO:0000256" key="1">
    <source>
        <dbReference type="ARBA" id="ARBA00004141"/>
    </source>
</evidence>
<feature type="transmembrane region" description="Helical" evidence="12">
    <location>
        <begin position="453"/>
        <end position="476"/>
    </location>
</feature>
<dbReference type="InterPro" id="IPR002110">
    <property type="entry name" value="Ankyrin_rpt"/>
</dbReference>
<accession>A0AA38LU45</accession>
<dbReference type="PROSITE" id="PS50297">
    <property type="entry name" value="ANK_REP_REGION"/>
    <property type="match status" value="4"/>
</dbReference>
<keyword evidence="6 11" id="KW-0040">ANK repeat</keyword>
<dbReference type="GO" id="GO:0019706">
    <property type="term" value="F:protein-cysteine S-palmitoyltransferase activity"/>
    <property type="evidence" value="ECO:0007669"/>
    <property type="project" value="UniProtKB-EC"/>
</dbReference>
<feature type="domain" description="Palmitoyltransferase DHHC" evidence="14">
    <location>
        <begin position="406"/>
        <end position="542"/>
    </location>
</feature>
<evidence type="ECO:0000256" key="4">
    <source>
        <dbReference type="ARBA" id="ARBA00022737"/>
    </source>
</evidence>
<evidence type="ECO:0000259" key="14">
    <source>
        <dbReference type="Pfam" id="PF01529"/>
    </source>
</evidence>
<evidence type="ECO:0000256" key="7">
    <source>
        <dbReference type="ARBA" id="ARBA00023136"/>
    </source>
</evidence>
<protein>
    <recommendedName>
        <fullName evidence="12">Palmitoyltransferase</fullName>
        <ecNumber evidence="12">2.3.1.225</ecNumber>
    </recommendedName>
</protein>
<evidence type="ECO:0000256" key="5">
    <source>
        <dbReference type="ARBA" id="ARBA00022989"/>
    </source>
</evidence>
<proteinExistence type="inferred from homology"/>
<feature type="region of interest" description="Disordered" evidence="13">
    <location>
        <begin position="1"/>
        <end position="28"/>
    </location>
</feature>
<keyword evidence="5 12" id="KW-1133">Transmembrane helix</keyword>
<evidence type="ECO:0000313" key="15">
    <source>
        <dbReference type="EMBL" id="KAI9634259.1"/>
    </source>
</evidence>
<evidence type="ECO:0000256" key="9">
    <source>
        <dbReference type="ARBA" id="ARBA00023288"/>
    </source>
</evidence>
<dbReference type="EC" id="2.3.1.225" evidence="12"/>
<dbReference type="Proteomes" id="UP001164286">
    <property type="component" value="Unassembled WGS sequence"/>
</dbReference>
<dbReference type="AlphaFoldDB" id="A0AA38LU45"/>
<feature type="transmembrane region" description="Helical" evidence="12">
    <location>
        <begin position="356"/>
        <end position="373"/>
    </location>
</feature>
<keyword evidence="9" id="KW-0449">Lipoprotein</keyword>
<feature type="transmembrane region" description="Helical" evidence="12">
    <location>
        <begin position="294"/>
        <end position="313"/>
    </location>
</feature>
<dbReference type="PANTHER" id="PTHR24161">
    <property type="entry name" value="ANK_REP_REGION DOMAIN-CONTAINING PROTEIN-RELATED"/>
    <property type="match status" value="1"/>
</dbReference>
<evidence type="ECO:0000256" key="8">
    <source>
        <dbReference type="ARBA" id="ARBA00023139"/>
    </source>
</evidence>
<evidence type="ECO:0000256" key="11">
    <source>
        <dbReference type="PROSITE-ProRule" id="PRU00023"/>
    </source>
</evidence>
<comment type="catalytic activity">
    <reaction evidence="10 12">
        <text>L-cysteinyl-[protein] + hexadecanoyl-CoA = S-hexadecanoyl-L-cysteinyl-[protein] + CoA</text>
        <dbReference type="Rhea" id="RHEA:36683"/>
        <dbReference type="Rhea" id="RHEA-COMP:10131"/>
        <dbReference type="Rhea" id="RHEA-COMP:11032"/>
        <dbReference type="ChEBI" id="CHEBI:29950"/>
        <dbReference type="ChEBI" id="CHEBI:57287"/>
        <dbReference type="ChEBI" id="CHEBI:57379"/>
        <dbReference type="ChEBI" id="CHEBI:74151"/>
        <dbReference type="EC" id="2.3.1.225"/>
    </reaction>
</comment>
<evidence type="ECO:0000313" key="16">
    <source>
        <dbReference type="Proteomes" id="UP001164286"/>
    </source>
</evidence>
<evidence type="ECO:0000256" key="6">
    <source>
        <dbReference type="ARBA" id="ARBA00023043"/>
    </source>
</evidence>
<dbReference type="SMART" id="SM00248">
    <property type="entry name" value="ANK"/>
    <property type="match status" value="4"/>
</dbReference>
<keyword evidence="12" id="KW-0012">Acyltransferase</keyword>